<organism evidence="1">
    <name type="scientific">marine metagenome</name>
    <dbReference type="NCBI Taxonomy" id="408172"/>
    <lineage>
        <taxon>unclassified sequences</taxon>
        <taxon>metagenomes</taxon>
        <taxon>ecological metagenomes</taxon>
    </lineage>
</organism>
<evidence type="ECO:0008006" key="2">
    <source>
        <dbReference type="Google" id="ProtNLM"/>
    </source>
</evidence>
<protein>
    <recommendedName>
        <fullName evidence="2">VWFA domain-containing protein</fullName>
    </recommendedName>
</protein>
<reference evidence="1" key="1">
    <citation type="submission" date="2018-05" db="EMBL/GenBank/DDBJ databases">
        <authorList>
            <person name="Lanie J.A."/>
            <person name="Ng W.-L."/>
            <person name="Kazmierczak K.M."/>
            <person name="Andrzejewski T.M."/>
            <person name="Davidsen T.M."/>
            <person name="Wayne K.J."/>
            <person name="Tettelin H."/>
            <person name="Glass J.I."/>
            <person name="Rusch D."/>
            <person name="Podicherti R."/>
            <person name="Tsui H.-C.T."/>
            <person name="Winkler M.E."/>
        </authorList>
    </citation>
    <scope>NUCLEOTIDE SEQUENCE</scope>
</reference>
<dbReference type="InterPro" id="IPR036465">
    <property type="entry name" value="vWFA_dom_sf"/>
</dbReference>
<gene>
    <name evidence="1" type="ORF">METZ01_LOCUS98099</name>
</gene>
<proteinExistence type="predicted"/>
<dbReference type="AlphaFoldDB" id="A0A381VY89"/>
<sequence>MYSNTINSKNPTLFVFLVDTSGSMHDPWASSSVGTTLSESAATALNEALYDLTLRACMKDDHVIDRVHIGAYAYGDDSVEWALPGLSEDQGWANAEDWVSGYSRIEEAPVSEDGGRVITREIPIWLEPEADGSTPMCTAFRKAAEVVRAHMQAYPDSFPPVVINITDGWPTDTGVTIVNVEDYSPDWGVVSRAAAEITSQSCTDGEPLLLNIHITPQALGDNLTLLFPAQAPAGSHDVVQSMVSISSVLPANFVLQGRKSGHDLKEGARGLILNGDRTLLSDFLRIGTTLKTDTADDEQKLLPAPKV</sequence>
<evidence type="ECO:0000313" key="1">
    <source>
        <dbReference type="EMBL" id="SVA45245.1"/>
    </source>
</evidence>
<dbReference type="EMBL" id="UINC01010145">
    <property type="protein sequence ID" value="SVA45245.1"/>
    <property type="molecule type" value="Genomic_DNA"/>
</dbReference>
<dbReference type="SUPFAM" id="SSF53300">
    <property type="entry name" value="vWA-like"/>
    <property type="match status" value="1"/>
</dbReference>
<dbReference type="Gene3D" id="3.40.50.410">
    <property type="entry name" value="von Willebrand factor, type A domain"/>
    <property type="match status" value="1"/>
</dbReference>
<accession>A0A381VY89</accession>
<name>A0A381VY89_9ZZZZ</name>
<dbReference type="CDD" id="cd00198">
    <property type="entry name" value="vWFA"/>
    <property type="match status" value="1"/>
</dbReference>